<keyword evidence="2 3" id="KW-0808">Transferase</keyword>
<dbReference type="PANTHER" id="PTHR43293">
    <property type="entry name" value="ACETATE COA-TRANSFERASE YDIF"/>
    <property type="match status" value="1"/>
</dbReference>
<proteinExistence type="inferred from homology"/>
<dbReference type="RefSeq" id="WP_028528040.1">
    <property type="nucleotide sequence ID" value="NZ_CABLBR010000007.1"/>
</dbReference>
<name>A0ABY5VIB0_9FIRM</name>
<dbReference type="InterPro" id="IPR014388">
    <property type="entry name" value="3-oxoacid_CoA-transferase"/>
</dbReference>
<evidence type="ECO:0000256" key="3">
    <source>
        <dbReference type="PIRNR" id="PIRNR000858"/>
    </source>
</evidence>
<dbReference type="SUPFAM" id="SSF100950">
    <property type="entry name" value="NagB/RpiA/CoA transferase-like"/>
    <property type="match status" value="2"/>
</dbReference>
<comment type="similarity">
    <text evidence="1 3">Belongs to the 3-oxoacid CoA-transferase family.</text>
</comment>
<dbReference type="EMBL" id="CP102290">
    <property type="protein sequence ID" value="UWP59914.1"/>
    <property type="molecule type" value="Genomic_DNA"/>
</dbReference>
<evidence type="ECO:0000256" key="2">
    <source>
        <dbReference type="ARBA" id="ARBA00022679"/>
    </source>
</evidence>
<dbReference type="PROSITE" id="PS51257">
    <property type="entry name" value="PROKAR_LIPOPROTEIN"/>
    <property type="match status" value="1"/>
</dbReference>
<dbReference type="PANTHER" id="PTHR43293:SF1">
    <property type="entry name" value="ACETATE COA-TRANSFERASE YDIF"/>
    <property type="match status" value="1"/>
</dbReference>
<evidence type="ECO:0000313" key="5">
    <source>
        <dbReference type="Proteomes" id="UP001060164"/>
    </source>
</evidence>
<organism evidence="4 5">
    <name type="scientific">Ruminococcus gauvreauii</name>
    <dbReference type="NCBI Taxonomy" id="438033"/>
    <lineage>
        <taxon>Bacteria</taxon>
        <taxon>Bacillati</taxon>
        <taxon>Bacillota</taxon>
        <taxon>Clostridia</taxon>
        <taxon>Eubacteriales</taxon>
        <taxon>Oscillospiraceae</taxon>
        <taxon>Ruminococcus</taxon>
    </lineage>
</organism>
<dbReference type="InterPro" id="IPR004165">
    <property type="entry name" value="CoA_trans_fam_I"/>
</dbReference>
<sequence>MKKVSIITAEEAALKVQDGDTIATGGFVSCACPEALSTALEKRFLETGHPRDLTLFFAAGQGHRDGTGGDHYGHEGMVKRVIGGHWDRAPKLGELALNNKIEAYNLPQGVISHMYRDIAAHNIGTITHVGLYTFADPRNEGGKLNDCTKEDLVKLVNIDGEERLLYKGFPINVVFLRGSYCDEFGNCTVHREIGPLDVTAMAQACKNSGGKVIVQVEKIVQGGSLDPKLVAIPGIYVDSVVIGTDEENMQCLGMPYDGALTGEFRIPVDAIPPIPMDAKKIIARRAAMELPKDAIVNLGTGAPEKIANVAAEEGISNSMTLTVEAGSIAGVPYGGTQFGAAANSMSILPHNVQFDFYQGGGLDIAFLGLAETAPNGDLNVSKFGTRLAGAGGFIDITQNAKSVVYCGTMTAKGLKTECKDGKLVITQEGAKKKFVKQVEQITFSGDYANKVKQPVLYITERCVFELRPEGVTLIEIAPGIDLQTQILDQMEFKPQIADDLKLMDERIFREELMGLANEQ</sequence>
<reference evidence="4" key="1">
    <citation type="journal article" date="2022" name="Cell">
        <title>Design, construction, and in vivo augmentation of a complex gut microbiome.</title>
        <authorList>
            <person name="Cheng A.G."/>
            <person name="Ho P.Y."/>
            <person name="Aranda-Diaz A."/>
            <person name="Jain S."/>
            <person name="Yu F.B."/>
            <person name="Meng X."/>
            <person name="Wang M."/>
            <person name="Iakiviak M."/>
            <person name="Nagashima K."/>
            <person name="Zhao A."/>
            <person name="Murugkar P."/>
            <person name="Patil A."/>
            <person name="Atabakhsh K."/>
            <person name="Weakley A."/>
            <person name="Yan J."/>
            <person name="Brumbaugh A.R."/>
            <person name="Higginbottom S."/>
            <person name="Dimas A."/>
            <person name="Shiver A.L."/>
            <person name="Deutschbauer A."/>
            <person name="Neff N."/>
            <person name="Sonnenburg J.L."/>
            <person name="Huang K.C."/>
            <person name="Fischbach M.A."/>
        </authorList>
    </citation>
    <scope>NUCLEOTIDE SEQUENCE</scope>
    <source>
        <strain evidence="4">DSM 19829</strain>
    </source>
</reference>
<dbReference type="Gene3D" id="3.40.1080.10">
    <property type="entry name" value="Glutaconate Coenzyme A-transferase"/>
    <property type="match status" value="2"/>
</dbReference>
<dbReference type="PIRSF" id="PIRSF000858">
    <property type="entry name" value="SCOT-t"/>
    <property type="match status" value="1"/>
</dbReference>
<dbReference type="Proteomes" id="UP001060164">
    <property type="component" value="Chromosome"/>
</dbReference>
<dbReference type="InterPro" id="IPR037171">
    <property type="entry name" value="NagB/RpiA_transferase-like"/>
</dbReference>
<evidence type="ECO:0000256" key="1">
    <source>
        <dbReference type="ARBA" id="ARBA00007154"/>
    </source>
</evidence>
<dbReference type="Pfam" id="PF01144">
    <property type="entry name" value="CoA_trans"/>
    <property type="match status" value="1"/>
</dbReference>
<accession>A0ABY5VIB0</accession>
<gene>
    <name evidence="4" type="ORF">NQ502_02315</name>
</gene>
<protein>
    <submittedName>
        <fullName evidence="4">3-oxoacid CoA-transferase</fullName>
    </submittedName>
</protein>
<dbReference type="SMART" id="SM00882">
    <property type="entry name" value="CoA_trans"/>
    <property type="match status" value="2"/>
</dbReference>
<keyword evidence="5" id="KW-1185">Reference proteome</keyword>
<evidence type="ECO:0000313" key="4">
    <source>
        <dbReference type="EMBL" id="UWP59914.1"/>
    </source>
</evidence>